<evidence type="ECO:0000313" key="2">
    <source>
        <dbReference type="Proteomes" id="UP001589698"/>
    </source>
</evidence>
<dbReference type="Gene3D" id="3.50.30.50">
    <property type="entry name" value="Putative cyclase"/>
    <property type="match status" value="1"/>
</dbReference>
<dbReference type="PANTHER" id="PTHR34861:SF11">
    <property type="entry name" value="CYCLASE"/>
    <property type="match status" value="1"/>
</dbReference>
<dbReference type="Proteomes" id="UP001589698">
    <property type="component" value="Unassembled WGS sequence"/>
</dbReference>
<dbReference type="PANTHER" id="PTHR34861">
    <property type="match status" value="1"/>
</dbReference>
<reference evidence="1 2" key="1">
    <citation type="submission" date="2024-09" db="EMBL/GenBank/DDBJ databases">
        <authorList>
            <person name="Sun Q."/>
            <person name="Mori K."/>
        </authorList>
    </citation>
    <scope>NUCLEOTIDE SEQUENCE [LARGE SCALE GENOMIC DNA]</scope>
    <source>
        <strain evidence="1 2">CCM 8654</strain>
    </source>
</reference>
<dbReference type="InterPro" id="IPR007325">
    <property type="entry name" value="KFase/CYL"/>
</dbReference>
<organism evidence="1 2">
    <name type="scientific">Nocardioides zeicaulis</name>
    <dbReference type="NCBI Taxonomy" id="1776857"/>
    <lineage>
        <taxon>Bacteria</taxon>
        <taxon>Bacillati</taxon>
        <taxon>Actinomycetota</taxon>
        <taxon>Actinomycetes</taxon>
        <taxon>Propionibacteriales</taxon>
        <taxon>Nocardioidaceae</taxon>
        <taxon>Nocardioides</taxon>
    </lineage>
</organism>
<evidence type="ECO:0000313" key="1">
    <source>
        <dbReference type="EMBL" id="MFC0223165.1"/>
    </source>
</evidence>
<dbReference type="EMBL" id="JBHLXH010000001">
    <property type="protein sequence ID" value="MFC0223165.1"/>
    <property type="molecule type" value="Genomic_DNA"/>
</dbReference>
<dbReference type="RefSeq" id="WP_378518921.1">
    <property type="nucleotide sequence ID" value="NZ_CBCSDI010000008.1"/>
</dbReference>
<dbReference type="Pfam" id="PF04199">
    <property type="entry name" value="Cyclase"/>
    <property type="match status" value="1"/>
</dbReference>
<keyword evidence="2" id="KW-1185">Reference proteome</keyword>
<gene>
    <name evidence="1" type="ORF">ACFFJG_11800</name>
</gene>
<dbReference type="InterPro" id="IPR037175">
    <property type="entry name" value="KFase_sf"/>
</dbReference>
<name>A0ABV6E2F3_9ACTN</name>
<protein>
    <submittedName>
        <fullName evidence="1">Cyclase family protein</fullName>
    </submittedName>
</protein>
<comment type="caution">
    <text evidence="1">The sequence shown here is derived from an EMBL/GenBank/DDBJ whole genome shotgun (WGS) entry which is preliminary data.</text>
</comment>
<proteinExistence type="predicted"/>
<sequence length="297" mass="32915">MIVPAYRDLPNGDAKGVFGDDDVLGTLNRQTPEAVALAATSVRSGKVFSLNAPMELPDPPLFDRGPFAHHVYQTRMGNRDDWVDNFYPQSSSQWDGFLHIAEPEIGSYNHQPPHRLGIEGWARRGIAGRGILLDVERHLATQGETLHWHTERPITVEELEATRVAQGVEWREGDVLALRTGWWTGYLAADAEERDDVRTRHDSPGLRAGAEMAAYLWDNGISAAVADNVSVESMPLGPELLHHLTLCRLGMPWGEMWWLDALAQDCADEGRWDFLLVSAPWNLTGGIGSPANALALR</sequence>
<accession>A0ABV6E2F3</accession>
<dbReference type="SUPFAM" id="SSF102198">
    <property type="entry name" value="Putative cyclase"/>
    <property type="match status" value="1"/>
</dbReference>